<evidence type="ECO:0000256" key="4">
    <source>
        <dbReference type="ARBA" id="ARBA00023136"/>
    </source>
</evidence>
<keyword evidence="3 5" id="KW-1133">Transmembrane helix</keyword>
<feature type="transmembrane region" description="Helical" evidence="5">
    <location>
        <begin position="153"/>
        <end position="171"/>
    </location>
</feature>
<gene>
    <name evidence="6" type="ORF">CO009_02300</name>
</gene>
<dbReference type="EMBL" id="PFQM01000060">
    <property type="protein sequence ID" value="PJC80316.1"/>
    <property type="molecule type" value="Genomic_DNA"/>
</dbReference>
<dbReference type="InterPro" id="IPR004710">
    <property type="entry name" value="Bilac:Na_transpt"/>
</dbReference>
<feature type="transmembrane region" description="Helical" evidence="5">
    <location>
        <begin position="183"/>
        <end position="205"/>
    </location>
</feature>
<dbReference type="InterPro" id="IPR002657">
    <property type="entry name" value="BilAc:Na_symport/Acr3"/>
</dbReference>
<protein>
    <recommendedName>
        <fullName evidence="8">Bile acid:sodium symporter</fullName>
    </recommendedName>
</protein>
<comment type="caution">
    <text evidence="6">The sequence shown here is derived from an EMBL/GenBank/DDBJ whole genome shotgun (WGS) entry which is preliminary data.</text>
</comment>
<reference evidence="7" key="1">
    <citation type="submission" date="2017-09" db="EMBL/GenBank/DDBJ databases">
        <title>Depth-based differentiation of microbial function through sediment-hosted aquifers and enrichment of novel symbionts in the deep terrestrial subsurface.</title>
        <authorList>
            <person name="Probst A.J."/>
            <person name="Ladd B."/>
            <person name="Jarett J.K."/>
            <person name="Geller-Mcgrath D.E."/>
            <person name="Sieber C.M.K."/>
            <person name="Emerson J.B."/>
            <person name="Anantharaman K."/>
            <person name="Thomas B.C."/>
            <person name="Malmstrom R."/>
            <person name="Stieglmeier M."/>
            <person name="Klingl A."/>
            <person name="Woyke T."/>
            <person name="Ryan C.M."/>
            <person name="Banfield J.F."/>
        </authorList>
    </citation>
    <scope>NUCLEOTIDE SEQUENCE [LARGE SCALE GENOMIC DNA]</scope>
</reference>
<dbReference type="InterPro" id="IPR038770">
    <property type="entry name" value="Na+/solute_symporter_sf"/>
</dbReference>
<dbReference type="PANTHER" id="PTHR10361">
    <property type="entry name" value="SODIUM-BILE ACID COTRANSPORTER"/>
    <property type="match status" value="1"/>
</dbReference>
<evidence type="ECO:0000256" key="3">
    <source>
        <dbReference type="ARBA" id="ARBA00022989"/>
    </source>
</evidence>
<feature type="transmembrane region" description="Helical" evidence="5">
    <location>
        <begin position="119"/>
        <end position="141"/>
    </location>
</feature>
<dbReference type="AlphaFoldDB" id="A0A2M8GJL7"/>
<dbReference type="Pfam" id="PF01758">
    <property type="entry name" value="SBF"/>
    <property type="match status" value="1"/>
</dbReference>
<feature type="transmembrane region" description="Helical" evidence="5">
    <location>
        <begin position="211"/>
        <end position="235"/>
    </location>
</feature>
<dbReference type="Proteomes" id="UP000228960">
    <property type="component" value="Unassembled WGS sequence"/>
</dbReference>
<dbReference type="Gene3D" id="1.20.1530.20">
    <property type="match status" value="1"/>
</dbReference>
<feature type="transmembrane region" description="Helical" evidence="5">
    <location>
        <begin position="61"/>
        <end position="84"/>
    </location>
</feature>
<organism evidence="6 7">
    <name type="scientific">Candidatus Shapirobacteria bacterium CG_4_8_14_3_um_filter_35_11</name>
    <dbReference type="NCBI Taxonomy" id="1974874"/>
    <lineage>
        <taxon>Bacteria</taxon>
        <taxon>Candidatus Shapironibacteriota</taxon>
    </lineage>
</organism>
<feature type="transmembrane region" description="Helical" evidence="5">
    <location>
        <begin position="256"/>
        <end position="280"/>
    </location>
</feature>
<keyword evidence="4 5" id="KW-0472">Membrane</keyword>
<evidence type="ECO:0000256" key="5">
    <source>
        <dbReference type="SAM" id="Phobius"/>
    </source>
</evidence>
<keyword evidence="2 5" id="KW-0812">Transmembrane</keyword>
<feature type="transmembrane region" description="Helical" evidence="5">
    <location>
        <begin position="32"/>
        <end position="49"/>
    </location>
</feature>
<comment type="subcellular location">
    <subcellularLocation>
        <location evidence="1">Membrane</location>
        <topology evidence="1">Multi-pass membrane protein</topology>
    </subcellularLocation>
</comment>
<sequence>MKISKYSSLIILFGALLGFIWPHPGILLRPLLNILLMILIFLSCLEIDLNKIWQTFKKPKLIFLELLIVHLASPILIFIFLKPFIQPELFLGLILVTTVPVGRSAVFLSNLFGGLPEKALIISSLSNLISPIVLPLITYYFARSTIKFDAIEMGSSITIIIVIPFFLALIFKHFNLIKKIINYQTDISTILVAIIVWGIIAPIHSQITSHFYLSLILTILSLVLMSINFGLGYLLGSSQPEKITYAISATYKNYSLATIIASLTFPGAIMVTLPSLIYSISNNILLLPLQFLLKLNNEHSNHRLQLSSVCR</sequence>
<evidence type="ECO:0008006" key="8">
    <source>
        <dbReference type="Google" id="ProtNLM"/>
    </source>
</evidence>
<evidence type="ECO:0000313" key="7">
    <source>
        <dbReference type="Proteomes" id="UP000228960"/>
    </source>
</evidence>
<evidence type="ECO:0000256" key="2">
    <source>
        <dbReference type="ARBA" id="ARBA00022692"/>
    </source>
</evidence>
<feature type="transmembrane region" description="Helical" evidence="5">
    <location>
        <begin position="90"/>
        <end position="112"/>
    </location>
</feature>
<dbReference type="PANTHER" id="PTHR10361:SF28">
    <property type="entry name" value="P3 PROTEIN-RELATED"/>
    <property type="match status" value="1"/>
</dbReference>
<evidence type="ECO:0000313" key="6">
    <source>
        <dbReference type="EMBL" id="PJC80316.1"/>
    </source>
</evidence>
<dbReference type="GO" id="GO:0016020">
    <property type="term" value="C:membrane"/>
    <property type="evidence" value="ECO:0007669"/>
    <property type="project" value="UniProtKB-SubCell"/>
</dbReference>
<accession>A0A2M8GJL7</accession>
<evidence type="ECO:0000256" key="1">
    <source>
        <dbReference type="ARBA" id="ARBA00004141"/>
    </source>
</evidence>
<proteinExistence type="predicted"/>
<name>A0A2M8GJL7_9BACT</name>